<dbReference type="OrthoDB" id="8481534at2"/>
<sequence>MSHTYYADRWQHYQARAELAYTLDCFGDYLARMHGYPSAVAGFEAIYLYLCNKYHWSIAQSRVMSHEDIRLALAVEMEGWSLPPEARVEAIQG</sequence>
<dbReference type="AlphaFoldDB" id="A0A2A7U2V1"/>
<reference evidence="1" key="1">
    <citation type="submission" date="2017-09" db="EMBL/GenBank/DDBJ databases">
        <title>FDA dAtabase for Regulatory Grade micrObial Sequences (FDA-ARGOS): Supporting development and validation of Infectious Disease Dx tests.</title>
        <authorList>
            <person name="Campos J."/>
            <person name="Goldberg B."/>
            <person name="Tallon L.J."/>
            <person name="Sadzewicz L."/>
            <person name="Ott S."/>
            <person name="Zhao X."/>
            <person name="Nagaraj S."/>
            <person name="Vavikolanu K."/>
            <person name="Aluvathingal J."/>
            <person name="Nadendla S."/>
            <person name="Geyer C."/>
            <person name="Nandy P."/>
            <person name="Hobson J."/>
            <person name="Sichtig H."/>
        </authorList>
    </citation>
    <scope>NUCLEOTIDE SEQUENCE</scope>
    <source>
        <strain evidence="1">FDAARGOS_370</strain>
    </source>
</reference>
<protein>
    <submittedName>
        <fullName evidence="1">Uncharacterized protein</fullName>
    </submittedName>
</protein>
<name>A0A2A7U2V1_EDWTA</name>
<gene>
    <name evidence="2" type="ORF">CRM76_01550</name>
    <name evidence="1" type="ORF">CRM76_11995</name>
</gene>
<proteinExistence type="predicted"/>
<comment type="caution">
    <text evidence="1">The sequence shown here is derived from an EMBL/GenBank/DDBJ whole genome shotgun (WGS) entry which is preliminary data.</text>
</comment>
<dbReference type="RefSeq" id="WP_047059783.1">
    <property type="nucleotide sequence ID" value="NZ_CP011359.2"/>
</dbReference>
<accession>A0A2A7U2V1</accession>
<dbReference type="Proteomes" id="UP000219788">
    <property type="component" value="Unassembled WGS sequence"/>
</dbReference>
<evidence type="ECO:0000313" key="1">
    <source>
        <dbReference type="EMBL" id="PEH72598.1"/>
    </source>
</evidence>
<reference evidence="3" key="2">
    <citation type="submission" date="2017-09" db="EMBL/GenBank/DDBJ databases">
        <title>FDA dAtabase for Regulatory Grade micrObial Sequences (FDA-ARGOS): Supporting development and validation of Infectious Disease Dx tests.</title>
        <authorList>
            <person name="Goldberg B."/>
            <person name="Campos J."/>
            <person name="Tallon L."/>
            <person name="Sadzewicz L."/>
            <person name="Ott S."/>
            <person name="Zhao X."/>
            <person name="Nagaraj S."/>
            <person name="Vavikolanu K."/>
            <person name="Aluvathingal J."/>
            <person name="Nadendla S."/>
            <person name="Geyer C."/>
            <person name="Sichtig H."/>
        </authorList>
    </citation>
    <scope>NUCLEOTIDE SEQUENCE [LARGE SCALE GENOMIC DNA]</scope>
    <source>
        <strain evidence="3">FDAARGOS_370</strain>
    </source>
</reference>
<dbReference type="EMBL" id="PDDV01000013">
    <property type="protein sequence ID" value="PEH72598.1"/>
    <property type="molecule type" value="Genomic_DNA"/>
</dbReference>
<evidence type="ECO:0000313" key="2">
    <source>
        <dbReference type="EMBL" id="PEH74265.1"/>
    </source>
</evidence>
<evidence type="ECO:0000313" key="3">
    <source>
        <dbReference type="Proteomes" id="UP000219788"/>
    </source>
</evidence>
<organism evidence="1 3">
    <name type="scientific">Edwardsiella tarda</name>
    <dbReference type="NCBI Taxonomy" id="636"/>
    <lineage>
        <taxon>Bacteria</taxon>
        <taxon>Pseudomonadati</taxon>
        <taxon>Pseudomonadota</taxon>
        <taxon>Gammaproteobacteria</taxon>
        <taxon>Enterobacterales</taxon>
        <taxon>Hafniaceae</taxon>
        <taxon>Edwardsiella</taxon>
    </lineage>
</organism>
<dbReference type="EMBL" id="PDDV01000007">
    <property type="protein sequence ID" value="PEH74265.1"/>
    <property type="molecule type" value="Genomic_DNA"/>
</dbReference>